<keyword evidence="2" id="KW-1185">Reference proteome</keyword>
<evidence type="ECO:0000313" key="2">
    <source>
        <dbReference type="Proteomes" id="UP000270021"/>
    </source>
</evidence>
<dbReference type="EMBL" id="CP034438">
    <property type="protein sequence ID" value="AZN29301.1"/>
    <property type="molecule type" value="Genomic_DNA"/>
</dbReference>
<accession>A0A3S8Z717</accession>
<name>A0A3S8Z717_9ACTO</name>
<sequence length="336" mass="37621">MGARPGVARLKDHAASPCHHSPILTWATLGPVTGTRTYDPGRRLFRLLANLVDEPRRRSELYELGYDHAGADRAKALNRDIEKLREHGYPVIQSEDDDPVFELVLDGLVALDLDAADLTLLRLAAESLTGRAELHRVAKRTVQKLLGGARITDDQAAVRIALPEIGHLFDIVDAIAARTPLLIEYDNVRNPDRRYYTVEVHGVWETYGQYYCRGARIAVGSGRDDMIETPPETRNFRLSRIVSVEPLEPTAYTPEPITVRSFDPVTATIHLAPGAGDHLRSRGEHVGADDEGWEGYRFADADWPRMLDVLNLLGIEARTDVDDYRERLRHLAELGQ</sequence>
<reference evidence="1 2" key="1">
    <citation type="submission" date="2018-12" db="EMBL/GenBank/DDBJ databases">
        <title>Complete genome sequence of Flaviflexus salsibiostraticola KCTC 33148.</title>
        <authorList>
            <person name="Bae J.-W."/>
        </authorList>
    </citation>
    <scope>NUCLEOTIDE SEQUENCE [LARGE SCALE GENOMIC DNA]</scope>
    <source>
        <strain evidence="1 2">KCTC 33148</strain>
    </source>
</reference>
<dbReference type="OrthoDB" id="3266382at2"/>
<proteinExistence type="predicted"/>
<organism evidence="1 2">
    <name type="scientific">Flaviflexus salsibiostraticola</name>
    <dbReference type="NCBI Taxonomy" id="1282737"/>
    <lineage>
        <taxon>Bacteria</taxon>
        <taxon>Bacillati</taxon>
        <taxon>Actinomycetota</taxon>
        <taxon>Actinomycetes</taxon>
        <taxon>Actinomycetales</taxon>
        <taxon>Actinomycetaceae</taxon>
        <taxon>Flaviflexus</taxon>
    </lineage>
</organism>
<evidence type="ECO:0000313" key="1">
    <source>
        <dbReference type="EMBL" id="AZN29301.1"/>
    </source>
</evidence>
<gene>
    <name evidence="1" type="ORF">EJO69_02520</name>
</gene>
<dbReference type="KEGG" id="fsl:EJO69_02520"/>
<dbReference type="AlphaFoldDB" id="A0A3S8Z717"/>
<dbReference type="Proteomes" id="UP000270021">
    <property type="component" value="Chromosome"/>
</dbReference>
<protein>
    <submittedName>
        <fullName evidence="1">WYL domain-containing protein</fullName>
    </submittedName>
</protein>